<comment type="caution">
    <text evidence="3">The sequence shown here is derived from an EMBL/GenBank/DDBJ whole genome shotgun (WGS) entry which is preliminary data.</text>
</comment>
<dbReference type="RefSeq" id="WP_345920569.1">
    <property type="nucleotide sequence ID" value="NZ_JBDIVE010000009.1"/>
</dbReference>
<organism evidence="3 4">
    <name type="scientific">Uliginosibacterium sediminicola</name>
    <dbReference type="NCBI Taxonomy" id="2024550"/>
    <lineage>
        <taxon>Bacteria</taxon>
        <taxon>Pseudomonadati</taxon>
        <taxon>Pseudomonadota</taxon>
        <taxon>Betaproteobacteria</taxon>
        <taxon>Rhodocyclales</taxon>
        <taxon>Zoogloeaceae</taxon>
        <taxon>Uliginosibacterium</taxon>
    </lineage>
</organism>
<protein>
    <submittedName>
        <fullName evidence="3">Deaminated glutathione amidase</fullName>
    </submittedName>
</protein>
<evidence type="ECO:0000313" key="3">
    <source>
        <dbReference type="EMBL" id="MEN3069795.1"/>
    </source>
</evidence>
<dbReference type="InterPro" id="IPR001110">
    <property type="entry name" value="UPF0012_CS"/>
</dbReference>
<gene>
    <name evidence="3" type="ORF">ABDB84_15035</name>
</gene>
<dbReference type="PROSITE" id="PS50263">
    <property type="entry name" value="CN_HYDROLASE"/>
    <property type="match status" value="1"/>
</dbReference>
<dbReference type="PANTHER" id="PTHR23088">
    <property type="entry name" value="NITRILASE-RELATED"/>
    <property type="match status" value="1"/>
</dbReference>
<accession>A0ABU9Z1G4</accession>
<dbReference type="Pfam" id="PF00795">
    <property type="entry name" value="CN_hydrolase"/>
    <property type="match status" value="1"/>
</dbReference>
<dbReference type="NCBIfam" id="NF033621">
    <property type="entry name" value="de_GSH_amidase"/>
    <property type="match status" value="1"/>
</dbReference>
<dbReference type="CDD" id="cd07581">
    <property type="entry name" value="nitrilase_3"/>
    <property type="match status" value="1"/>
</dbReference>
<dbReference type="Gene3D" id="3.60.110.10">
    <property type="entry name" value="Carbon-nitrogen hydrolase"/>
    <property type="match status" value="1"/>
</dbReference>
<dbReference type="EMBL" id="JBDIVE010000009">
    <property type="protein sequence ID" value="MEN3069795.1"/>
    <property type="molecule type" value="Genomic_DNA"/>
</dbReference>
<keyword evidence="4" id="KW-1185">Reference proteome</keyword>
<feature type="domain" description="CN hydrolase" evidence="2">
    <location>
        <begin position="2"/>
        <end position="240"/>
    </location>
</feature>
<reference evidence="3 4" key="1">
    <citation type="journal article" date="2018" name="Int. J. Syst. Evol. Microbiol.">
        <title>Uliginosibacterium sediminicola sp. nov., isolated from freshwater sediment.</title>
        <authorList>
            <person name="Hwang W.M."/>
            <person name="Kim S.M."/>
            <person name="Kang K."/>
            <person name="Ahn T.Y."/>
        </authorList>
    </citation>
    <scope>NUCLEOTIDE SEQUENCE [LARGE SCALE GENOMIC DNA]</scope>
    <source>
        <strain evidence="3 4">M1-21</strain>
    </source>
</reference>
<dbReference type="InterPro" id="IPR003010">
    <property type="entry name" value="C-N_Hydrolase"/>
</dbReference>
<name>A0ABU9Z1G4_9RHOO</name>
<dbReference type="InterPro" id="IPR047999">
    <property type="entry name" value="De_GSH_amidase"/>
</dbReference>
<evidence type="ECO:0000256" key="1">
    <source>
        <dbReference type="ARBA" id="ARBA00010613"/>
    </source>
</evidence>
<dbReference type="PROSITE" id="PS01227">
    <property type="entry name" value="UPF0012"/>
    <property type="match status" value="1"/>
</dbReference>
<sequence length="268" mass="29544">MMKVALGQFAVSREWTENLRTTQDLMLQASRQGADLLVLPEGILARDIADPDLVRKAAQSLDGPFVSQVLDSSRNTTLTTMMTIHVPFGDDGKVWNVLIAIRDGQIIAQYRKLHLYDAFNMQESRNVEPGDEVPPLVKVAGMKVGLMTCYDVRFPELARRLALDGADVLVLPAAWVKGPLKEAHWNVLVTARALENTCYMVAVGECGERNIGQSVVIDPLGVAVSCAGEAPRLIIADLDPERISYARKVLPVLENRRFDSPQLIKARA</sequence>
<evidence type="ECO:0000259" key="2">
    <source>
        <dbReference type="PROSITE" id="PS50263"/>
    </source>
</evidence>
<dbReference type="SUPFAM" id="SSF56317">
    <property type="entry name" value="Carbon-nitrogen hydrolase"/>
    <property type="match status" value="1"/>
</dbReference>
<dbReference type="PANTHER" id="PTHR23088:SF27">
    <property type="entry name" value="DEAMINATED GLUTATHIONE AMIDASE"/>
    <property type="match status" value="1"/>
</dbReference>
<proteinExistence type="inferred from homology"/>
<dbReference type="Proteomes" id="UP001410394">
    <property type="component" value="Unassembled WGS sequence"/>
</dbReference>
<dbReference type="InterPro" id="IPR036526">
    <property type="entry name" value="C-N_Hydrolase_sf"/>
</dbReference>
<evidence type="ECO:0000313" key="4">
    <source>
        <dbReference type="Proteomes" id="UP001410394"/>
    </source>
</evidence>
<comment type="similarity">
    <text evidence="1">Belongs to the carbon-nitrogen hydrolase superfamily. NIT1/NIT2 family.</text>
</comment>